<proteinExistence type="inferred from homology"/>
<accession>A0A3S2UX70</accession>
<dbReference type="NCBIfam" id="TIGR00350">
    <property type="entry name" value="lytR_cpsA_psr"/>
    <property type="match status" value="1"/>
</dbReference>
<evidence type="ECO:0000256" key="3">
    <source>
        <dbReference type="ARBA" id="ARBA00022968"/>
    </source>
</evidence>
<sequence length="307" mass="34327">MKKKILITIGSIIAVLVLGIGGYAAYLYHYVQKTADKMYEPVAEEDQSAAKQREENLSNKKPISILLLGVDEREGDVGRSDTLMVMTVNPKTEKMQIVSIPRDTKTEIIGEGKTTKINAAYAYGGVKMALDTVENFTNIDINYYAQVNMEALSDLVDAVGGITVNNELDWIDEGYYKKGYHYEEGNIQLDGPKALGYVRMRHLDPNGDFGRNERQRKVLTAIIDKAASISSVSKFDDILNVLGSNVKTNMTFDEMMDIQKNYRGARNNIEQYEVTGTGDTSTGTYYLVVSDEEKQKVHDMLADNLEQ</sequence>
<dbReference type="Pfam" id="PF03816">
    <property type="entry name" value="LytR_cpsA_psr"/>
    <property type="match status" value="1"/>
</dbReference>
<keyword evidence="3" id="KW-0735">Signal-anchor</keyword>
<protein>
    <submittedName>
        <fullName evidence="6">Transcriptional regulator LytR</fullName>
    </submittedName>
</protein>
<name>A0A3S2UX70_9BACI</name>
<dbReference type="EMBL" id="RZTZ01000003">
    <property type="protein sequence ID" value="RVT63780.1"/>
    <property type="molecule type" value="Genomic_DNA"/>
</dbReference>
<feature type="domain" description="Cell envelope-related transcriptional attenuator" evidence="5">
    <location>
        <begin position="79"/>
        <end position="227"/>
    </location>
</feature>
<comment type="caution">
    <text evidence="6">The sequence shown here is derived from an EMBL/GenBank/DDBJ whole genome shotgun (WGS) entry which is preliminary data.</text>
</comment>
<dbReference type="AlphaFoldDB" id="A0A3S2UX70"/>
<dbReference type="GO" id="GO:0071555">
    <property type="term" value="P:cell wall organization"/>
    <property type="evidence" value="ECO:0007669"/>
    <property type="project" value="UniProtKB-KW"/>
</dbReference>
<keyword evidence="4" id="KW-1133">Transmembrane helix</keyword>
<dbReference type="PANTHER" id="PTHR33392:SF6">
    <property type="entry name" value="POLYISOPRENYL-TEICHOIC ACID--PEPTIDOGLYCAN TEICHOIC ACID TRANSFERASE TAGU"/>
    <property type="match status" value="1"/>
</dbReference>
<evidence type="ECO:0000256" key="4">
    <source>
        <dbReference type="ARBA" id="ARBA00022989"/>
    </source>
</evidence>
<dbReference type="InterPro" id="IPR050922">
    <property type="entry name" value="LytR/CpsA/Psr_CW_biosynth"/>
</dbReference>
<keyword evidence="7" id="KW-1185">Reference proteome</keyword>
<keyword evidence="2" id="KW-0812">Transmembrane</keyword>
<evidence type="ECO:0000313" key="6">
    <source>
        <dbReference type="EMBL" id="RVT63780.1"/>
    </source>
</evidence>
<evidence type="ECO:0000256" key="1">
    <source>
        <dbReference type="ARBA" id="ARBA00006068"/>
    </source>
</evidence>
<evidence type="ECO:0000259" key="5">
    <source>
        <dbReference type="Pfam" id="PF03816"/>
    </source>
</evidence>
<gene>
    <name evidence="6" type="ORF">EM808_11005</name>
</gene>
<comment type="similarity">
    <text evidence="1">Belongs to the LytR/CpsA/Psr (LCP) family.</text>
</comment>
<dbReference type="InterPro" id="IPR004474">
    <property type="entry name" value="LytR_CpsA_psr"/>
</dbReference>
<evidence type="ECO:0000313" key="7">
    <source>
        <dbReference type="Proteomes" id="UP000288024"/>
    </source>
</evidence>
<reference evidence="6 7" key="1">
    <citation type="submission" date="2019-01" db="EMBL/GenBank/DDBJ databases">
        <title>Bacillus sp. M5HDSG1-1, whole genome shotgun sequence.</title>
        <authorList>
            <person name="Tuo L."/>
        </authorList>
    </citation>
    <scope>NUCLEOTIDE SEQUENCE [LARGE SCALE GENOMIC DNA]</scope>
    <source>
        <strain evidence="6 7">M5HDSG1-1</strain>
    </source>
</reference>
<dbReference type="RefSeq" id="WP_127738256.1">
    <property type="nucleotide sequence ID" value="NZ_CAJCKN010000017.1"/>
</dbReference>
<dbReference type="Gene3D" id="3.40.630.190">
    <property type="entry name" value="LCP protein"/>
    <property type="match status" value="1"/>
</dbReference>
<dbReference type="Proteomes" id="UP000288024">
    <property type="component" value="Unassembled WGS sequence"/>
</dbReference>
<dbReference type="GeneID" id="87616883"/>
<evidence type="ECO:0000256" key="2">
    <source>
        <dbReference type="ARBA" id="ARBA00022692"/>
    </source>
</evidence>
<organism evidence="6 7">
    <name type="scientific">Niallia taxi</name>
    <dbReference type="NCBI Taxonomy" id="2499688"/>
    <lineage>
        <taxon>Bacteria</taxon>
        <taxon>Bacillati</taxon>
        <taxon>Bacillota</taxon>
        <taxon>Bacilli</taxon>
        <taxon>Bacillales</taxon>
        <taxon>Bacillaceae</taxon>
        <taxon>Niallia</taxon>
    </lineage>
</organism>
<dbReference type="PANTHER" id="PTHR33392">
    <property type="entry name" value="POLYISOPRENYL-TEICHOIC ACID--PEPTIDOGLYCAN TEICHOIC ACID TRANSFERASE TAGU"/>
    <property type="match status" value="1"/>
</dbReference>
<keyword evidence="4" id="KW-0472">Membrane</keyword>